<evidence type="ECO:0000256" key="7">
    <source>
        <dbReference type="ARBA" id="ARBA00023004"/>
    </source>
</evidence>
<evidence type="ECO:0000259" key="11">
    <source>
        <dbReference type="PROSITE" id="PS51839"/>
    </source>
</evidence>
<dbReference type="InterPro" id="IPR001041">
    <property type="entry name" value="2Fe-2S_ferredoxin-type"/>
</dbReference>
<comment type="cofactor">
    <cofactor evidence="1">
        <name>[4Fe-4S] cluster</name>
        <dbReference type="ChEBI" id="CHEBI:49883"/>
    </cofactor>
</comment>
<dbReference type="GO" id="GO:0008137">
    <property type="term" value="F:NADH dehydrogenase (ubiquinone) activity"/>
    <property type="evidence" value="ECO:0007669"/>
    <property type="project" value="InterPro"/>
</dbReference>
<dbReference type="AlphaFoldDB" id="A0A382VSP4"/>
<evidence type="ECO:0000256" key="3">
    <source>
        <dbReference type="ARBA" id="ARBA00022714"/>
    </source>
</evidence>
<sequence>VIQVDGKEYEVESGANLLEALLSAGLDVPYFCWHPAMGSVGACRQCAVVQYANEEDTQGRIIMSCMTPVTDNARFSVATESATGFRESVIENLMLNHPHDCPVCEEGGECHLQDMTVMVGHHDRRYTGKKRTHKNQYL</sequence>
<evidence type="ECO:0000313" key="12">
    <source>
        <dbReference type="EMBL" id="SVD49549.1"/>
    </source>
</evidence>
<evidence type="ECO:0000256" key="5">
    <source>
        <dbReference type="ARBA" id="ARBA00022723"/>
    </source>
</evidence>
<dbReference type="GO" id="GO:0016491">
    <property type="term" value="F:oxidoreductase activity"/>
    <property type="evidence" value="ECO:0007669"/>
    <property type="project" value="InterPro"/>
</dbReference>
<keyword evidence="2" id="KW-0004">4Fe-4S</keyword>
<evidence type="ECO:0000256" key="6">
    <source>
        <dbReference type="ARBA" id="ARBA00022967"/>
    </source>
</evidence>
<organism evidence="12">
    <name type="scientific">marine metagenome</name>
    <dbReference type="NCBI Taxonomy" id="408172"/>
    <lineage>
        <taxon>unclassified sequences</taxon>
        <taxon>metagenomes</taxon>
        <taxon>ecological metagenomes</taxon>
    </lineage>
</organism>
<dbReference type="GO" id="GO:0042773">
    <property type="term" value="P:ATP synthesis coupled electron transport"/>
    <property type="evidence" value="ECO:0007669"/>
    <property type="project" value="InterPro"/>
</dbReference>
<accession>A0A382VSP4</accession>
<evidence type="ECO:0000256" key="9">
    <source>
        <dbReference type="ARBA" id="ARBA00023027"/>
    </source>
</evidence>
<evidence type="ECO:0000259" key="10">
    <source>
        <dbReference type="PROSITE" id="PS51085"/>
    </source>
</evidence>
<dbReference type="GO" id="GO:0051539">
    <property type="term" value="F:4 iron, 4 sulfur cluster binding"/>
    <property type="evidence" value="ECO:0007669"/>
    <property type="project" value="UniProtKB-KW"/>
</dbReference>
<dbReference type="PROSITE" id="PS00642">
    <property type="entry name" value="COMPLEX1_75K_2"/>
    <property type="match status" value="1"/>
</dbReference>
<feature type="non-terminal residue" evidence="12">
    <location>
        <position position="138"/>
    </location>
</feature>
<dbReference type="SMART" id="SM00929">
    <property type="entry name" value="NADH-G_4Fe-4S_3"/>
    <property type="match status" value="1"/>
</dbReference>
<feature type="domain" description="2Fe-2S ferredoxin-type" evidence="10">
    <location>
        <begin position="1"/>
        <end position="83"/>
    </location>
</feature>
<keyword evidence="6" id="KW-1278">Translocase</keyword>
<feature type="non-terminal residue" evidence="12">
    <location>
        <position position="1"/>
    </location>
</feature>
<dbReference type="PROSITE" id="PS51839">
    <property type="entry name" value="4FE4S_HC3"/>
    <property type="match status" value="1"/>
</dbReference>
<dbReference type="CDD" id="cd00207">
    <property type="entry name" value="fer2"/>
    <property type="match status" value="1"/>
</dbReference>
<evidence type="ECO:0008006" key="13">
    <source>
        <dbReference type="Google" id="ProtNLM"/>
    </source>
</evidence>
<proteinExistence type="predicted"/>
<evidence type="ECO:0000256" key="8">
    <source>
        <dbReference type="ARBA" id="ARBA00023014"/>
    </source>
</evidence>
<evidence type="ECO:0000256" key="4">
    <source>
        <dbReference type="ARBA" id="ARBA00022719"/>
    </source>
</evidence>
<dbReference type="GO" id="GO:0048038">
    <property type="term" value="F:quinone binding"/>
    <property type="evidence" value="ECO:0007669"/>
    <property type="project" value="UniProtKB-KW"/>
</dbReference>
<dbReference type="PROSITE" id="PS00641">
    <property type="entry name" value="COMPLEX1_75K_1"/>
    <property type="match status" value="1"/>
</dbReference>
<dbReference type="InterPro" id="IPR036010">
    <property type="entry name" value="2Fe-2S_ferredoxin-like_sf"/>
</dbReference>
<gene>
    <name evidence="12" type="ORF">METZ01_LOCUS402403</name>
</gene>
<keyword evidence="8" id="KW-0411">Iron-sulfur</keyword>
<keyword evidence="7" id="KW-0408">Iron</keyword>
<keyword evidence="9" id="KW-0520">NAD</keyword>
<reference evidence="12" key="1">
    <citation type="submission" date="2018-05" db="EMBL/GenBank/DDBJ databases">
        <authorList>
            <person name="Lanie J.A."/>
            <person name="Ng W.-L."/>
            <person name="Kazmierczak K.M."/>
            <person name="Andrzejewski T.M."/>
            <person name="Davidsen T.M."/>
            <person name="Wayne K.J."/>
            <person name="Tettelin H."/>
            <person name="Glass J.I."/>
            <person name="Rusch D."/>
            <person name="Podicherti R."/>
            <person name="Tsui H.-C.T."/>
            <person name="Winkler M.E."/>
        </authorList>
    </citation>
    <scope>NUCLEOTIDE SEQUENCE</scope>
</reference>
<keyword evidence="4" id="KW-0874">Quinone</keyword>
<dbReference type="SUPFAM" id="SSF54292">
    <property type="entry name" value="2Fe-2S ferredoxin-like"/>
    <property type="match status" value="1"/>
</dbReference>
<evidence type="ECO:0000256" key="2">
    <source>
        <dbReference type="ARBA" id="ARBA00022485"/>
    </source>
</evidence>
<dbReference type="EMBL" id="UINC01154326">
    <property type="protein sequence ID" value="SVD49549.1"/>
    <property type="molecule type" value="Genomic_DNA"/>
</dbReference>
<dbReference type="FunFam" id="3.10.20.740:FF:000002">
    <property type="entry name" value="NADH-quinone oxidoreductase"/>
    <property type="match status" value="1"/>
</dbReference>
<protein>
    <recommendedName>
        <fullName evidence="13">2Fe-2S ferredoxin-type domain-containing protein</fullName>
    </recommendedName>
</protein>
<dbReference type="GO" id="GO:0046872">
    <property type="term" value="F:metal ion binding"/>
    <property type="evidence" value="ECO:0007669"/>
    <property type="project" value="UniProtKB-KW"/>
</dbReference>
<keyword evidence="3" id="KW-0001">2Fe-2S</keyword>
<dbReference type="GO" id="GO:0016020">
    <property type="term" value="C:membrane"/>
    <property type="evidence" value="ECO:0007669"/>
    <property type="project" value="InterPro"/>
</dbReference>
<dbReference type="InterPro" id="IPR000283">
    <property type="entry name" value="NADH_UbQ_OxRdtase_75kDa_su_CS"/>
</dbReference>
<evidence type="ECO:0000256" key="1">
    <source>
        <dbReference type="ARBA" id="ARBA00001966"/>
    </source>
</evidence>
<dbReference type="GO" id="GO:0051537">
    <property type="term" value="F:2 iron, 2 sulfur cluster binding"/>
    <property type="evidence" value="ECO:0007669"/>
    <property type="project" value="UniProtKB-KW"/>
</dbReference>
<dbReference type="Gene3D" id="3.10.20.740">
    <property type="match status" value="1"/>
</dbReference>
<dbReference type="Pfam" id="PF10588">
    <property type="entry name" value="NADH-G_4Fe-4S_3"/>
    <property type="match status" value="1"/>
</dbReference>
<dbReference type="PROSITE" id="PS51085">
    <property type="entry name" value="2FE2S_FER_2"/>
    <property type="match status" value="1"/>
</dbReference>
<name>A0A382VSP4_9ZZZZ</name>
<dbReference type="Pfam" id="PF13510">
    <property type="entry name" value="Fer2_4"/>
    <property type="match status" value="1"/>
</dbReference>
<keyword evidence="5" id="KW-0479">Metal-binding</keyword>
<dbReference type="InterPro" id="IPR019574">
    <property type="entry name" value="NADH_UbQ_OxRdtase_Gsu_4Fe4S-bd"/>
</dbReference>
<feature type="domain" description="4Fe-4S His(Cys)3-ligated-type" evidence="11">
    <location>
        <begin position="81"/>
        <end position="120"/>
    </location>
</feature>